<dbReference type="EMBL" id="BTRK01000005">
    <property type="protein sequence ID" value="GMR55988.1"/>
    <property type="molecule type" value="Genomic_DNA"/>
</dbReference>
<proteinExistence type="predicted"/>
<dbReference type="Proteomes" id="UP001328107">
    <property type="component" value="Unassembled WGS sequence"/>
</dbReference>
<accession>A0AAN5D3Q0</accession>
<feature type="non-terminal residue" evidence="2">
    <location>
        <position position="71"/>
    </location>
</feature>
<dbReference type="AlphaFoldDB" id="A0AAN5D3Q0"/>
<dbReference type="Pfam" id="PF10317">
    <property type="entry name" value="7TM_GPCR_Srd"/>
    <property type="match status" value="1"/>
</dbReference>
<keyword evidence="3" id="KW-1185">Reference proteome</keyword>
<comment type="caution">
    <text evidence="2">The sequence shown here is derived from an EMBL/GenBank/DDBJ whole genome shotgun (WGS) entry which is preliminary data.</text>
</comment>
<keyword evidence="1" id="KW-0812">Transmembrane</keyword>
<sequence>PACVLVGFAFMFIQMAGYYHSEEIERMTYTIAVVPAVFNPVLTLYFIHPYRKIVANLIPYRTSSFNKERST</sequence>
<keyword evidence="1" id="KW-1133">Transmembrane helix</keyword>
<evidence type="ECO:0008006" key="4">
    <source>
        <dbReference type="Google" id="ProtNLM"/>
    </source>
</evidence>
<gene>
    <name evidence="2" type="ORF">PMAYCL1PPCAC_26183</name>
</gene>
<evidence type="ECO:0000313" key="3">
    <source>
        <dbReference type="Proteomes" id="UP001328107"/>
    </source>
</evidence>
<reference evidence="3" key="1">
    <citation type="submission" date="2022-10" db="EMBL/GenBank/DDBJ databases">
        <title>Genome assembly of Pristionchus species.</title>
        <authorList>
            <person name="Yoshida K."/>
            <person name="Sommer R.J."/>
        </authorList>
    </citation>
    <scope>NUCLEOTIDE SEQUENCE [LARGE SCALE GENOMIC DNA]</scope>
    <source>
        <strain evidence="3">RS5460</strain>
    </source>
</reference>
<evidence type="ECO:0000256" key="1">
    <source>
        <dbReference type="SAM" id="Phobius"/>
    </source>
</evidence>
<name>A0AAN5D3Q0_9BILA</name>
<keyword evidence="1" id="KW-0472">Membrane</keyword>
<feature type="non-terminal residue" evidence="2">
    <location>
        <position position="1"/>
    </location>
</feature>
<feature type="transmembrane region" description="Helical" evidence="1">
    <location>
        <begin position="27"/>
        <end position="47"/>
    </location>
</feature>
<dbReference type="InterPro" id="IPR019421">
    <property type="entry name" value="7TM_GPCR_serpentine_rcpt_Srd"/>
</dbReference>
<evidence type="ECO:0000313" key="2">
    <source>
        <dbReference type="EMBL" id="GMR55988.1"/>
    </source>
</evidence>
<organism evidence="2 3">
    <name type="scientific">Pristionchus mayeri</name>
    <dbReference type="NCBI Taxonomy" id="1317129"/>
    <lineage>
        <taxon>Eukaryota</taxon>
        <taxon>Metazoa</taxon>
        <taxon>Ecdysozoa</taxon>
        <taxon>Nematoda</taxon>
        <taxon>Chromadorea</taxon>
        <taxon>Rhabditida</taxon>
        <taxon>Rhabditina</taxon>
        <taxon>Diplogasteromorpha</taxon>
        <taxon>Diplogasteroidea</taxon>
        <taxon>Neodiplogasteridae</taxon>
        <taxon>Pristionchus</taxon>
    </lineage>
</organism>
<protein>
    <recommendedName>
        <fullName evidence="4">G protein-coupled receptor</fullName>
    </recommendedName>
</protein>